<evidence type="ECO:0000313" key="1">
    <source>
        <dbReference type="EMBL" id="BBC80857.1"/>
    </source>
</evidence>
<protein>
    <submittedName>
        <fullName evidence="1">NACHT, LRR and PYD domains-containing protein 8</fullName>
    </submittedName>
</protein>
<dbReference type="AlphaFoldDB" id="A0A2Z5ZLF0"/>
<dbReference type="Proteomes" id="UP000270034">
    <property type="component" value="Chromosome"/>
</dbReference>
<accession>A0A2Z5ZLF0</accession>
<gene>
    <name evidence="1" type="ORF">AcetOrient_orf03809</name>
</gene>
<name>A0A2Z5ZLF0_9PROT</name>
<reference evidence="1 2" key="1">
    <citation type="submission" date="2018-02" db="EMBL/GenBank/DDBJ databases">
        <title>Acetobacter orientalis genome.</title>
        <authorList>
            <person name="Nakashima N."/>
            <person name="Tamura T."/>
        </authorList>
    </citation>
    <scope>NUCLEOTIDE SEQUENCE [LARGE SCALE GENOMIC DNA]</scope>
    <source>
        <strain evidence="1 2">FAN1</strain>
    </source>
</reference>
<sequence length="64" mass="7179">MVTVAEEAIEGSCFFNMVLEFERCSVCVQHPNRAVRVRQCMSCTPQTPCGGRPTLFYTPHSVRA</sequence>
<dbReference type="KEGG" id="aot:AcetOri_orf03809"/>
<evidence type="ECO:0000313" key="2">
    <source>
        <dbReference type="Proteomes" id="UP000270034"/>
    </source>
</evidence>
<proteinExistence type="predicted"/>
<organism evidence="1 2">
    <name type="scientific">Acetobacter orientalis</name>
    <dbReference type="NCBI Taxonomy" id="146474"/>
    <lineage>
        <taxon>Bacteria</taxon>
        <taxon>Pseudomonadati</taxon>
        <taxon>Pseudomonadota</taxon>
        <taxon>Alphaproteobacteria</taxon>
        <taxon>Acetobacterales</taxon>
        <taxon>Acetobacteraceae</taxon>
        <taxon>Acetobacter</taxon>
    </lineage>
</organism>
<dbReference type="EMBL" id="AP018515">
    <property type="protein sequence ID" value="BBC80857.1"/>
    <property type="molecule type" value="Genomic_DNA"/>
</dbReference>